<comment type="caution">
    <text evidence="1">The sequence shown here is derived from an EMBL/GenBank/DDBJ whole genome shotgun (WGS) entry which is preliminary data.</text>
</comment>
<dbReference type="Proteomes" id="UP001524944">
    <property type="component" value="Unassembled WGS sequence"/>
</dbReference>
<organism evidence="1 2">
    <name type="scientific">Dehalobacterium formicoaceticum</name>
    <dbReference type="NCBI Taxonomy" id="51515"/>
    <lineage>
        <taxon>Bacteria</taxon>
        <taxon>Bacillati</taxon>
        <taxon>Bacillota</taxon>
        <taxon>Clostridia</taxon>
        <taxon>Eubacteriales</taxon>
        <taxon>Peptococcaceae</taxon>
        <taxon>Dehalobacterium</taxon>
    </lineage>
</organism>
<accession>A0ABT1Y284</accession>
<evidence type="ECO:0000313" key="1">
    <source>
        <dbReference type="EMBL" id="MCR6544978.1"/>
    </source>
</evidence>
<dbReference type="RefSeq" id="WP_257912602.1">
    <property type="nucleotide sequence ID" value="NZ_JANPWE010000002.1"/>
</dbReference>
<gene>
    <name evidence="1" type="ORF">NVS47_05500</name>
</gene>
<proteinExistence type="predicted"/>
<protein>
    <submittedName>
        <fullName evidence="1">Uncharacterized protein</fullName>
    </submittedName>
</protein>
<evidence type="ECO:0000313" key="2">
    <source>
        <dbReference type="Proteomes" id="UP001524944"/>
    </source>
</evidence>
<keyword evidence="2" id="KW-1185">Reference proteome</keyword>
<sequence length="54" mass="6322">MKYTVMAQAVATFRESGTVDEVCFEKIRKDVKRCTPHWRLGTYRHSTDRRTAST</sequence>
<name>A0ABT1Y284_9FIRM</name>
<dbReference type="EMBL" id="JANPWE010000002">
    <property type="protein sequence ID" value="MCR6544978.1"/>
    <property type="molecule type" value="Genomic_DNA"/>
</dbReference>
<reference evidence="1 2" key="1">
    <citation type="submission" date="2022-08" db="EMBL/GenBank/DDBJ databases">
        <title>Proteogenomics of the novel Dehalobacterium formicoaceticum strain EZ94 highlights a key role of methyltransferases during anaerobic dichloromethane degradation.</title>
        <authorList>
            <person name="Wasmund K."/>
        </authorList>
    </citation>
    <scope>NUCLEOTIDE SEQUENCE [LARGE SCALE GENOMIC DNA]</scope>
    <source>
        <strain evidence="1 2">EZ94</strain>
    </source>
</reference>